<protein>
    <recommendedName>
        <fullName evidence="8">Major facilitator superfamily (MFS) profile domain-containing protein</fullName>
    </recommendedName>
</protein>
<dbReference type="EMBL" id="AAYY01000001">
    <property type="protein sequence ID" value="EDP45086.1"/>
    <property type="molecule type" value="Genomic_DNA"/>
</dbReference>
<evidence type="ECO:0000256" key="5">
    <source>
        <dbReference type="ARBA" id="ARBA00023136"/>
    </source>
</evidence>
<organism evidence="9 10">
    <name type="scientific">Malassezia globosa (strain ATCC MYA-4612 / CBS 7966)</name>
    <name type="common">Dandruff-associated fungus</name>
    <dbReference type="NCBI Taxonomy" id="425265"/>
    <lineage>
        <taxon>Eukaryota</taxon>
        <taxon>Fungi</taxon>
        <taxon>Dikarya</taxon>
        <taxon>Basidiomycota</taxon>
        <taxon>Ustilaginomycotina</taxon>
        <taxon>Malasseziomycetes</taxon>
        <taxon>Malasseziales</taxon>
        <taxon>Malasseziaceae</taxon>
        <taxon>Malassezia</taxon>
    </lineage>
</organism>
<keyword evidence="4 7" id="KW-1133">Transmembrane helix</keyword>
<feature type="transmembrane region" description="Helical" evidence="7">
    <location>
        <begin position="433"/>
        <end position="454"/>
    </location>
</feature>
<dbReference type="PANTHER" id="PTHR23511">
    <property type="entry name" value="SYNAPTIC VESICLE GLYCOPROTEIN 2"/>
    <property type="match status" value="1"/>
</dbReference>
<comment type="caution">
    <text evidence="9">The sequence shown here is derived from an EMBL/GenBank/DDBJ whole genome shotgun (WGS) entry which is preliminary data.</text>
</comment>
<dbReference type="InterPro" id="IPR011701">
    <property type="entry name" value="MFS"/>
</dbReference>
<evidence type="ECO:0000256" key="3">
    <source>
        <dbReference type="ARBA" id="ARBA00022692"/>
    </source>
</evidence>
<dbReference type="OMA" id="PTWIGVC"/>
<feature type="transmembrane region" description="Helical" evidence="7">
    <location>
        <begin position="187"/>
        <end position="209"/>
    </location>
</feature>
<evidence type="ECO:0000256" key="6">
    <source>
        <dbReference type="SAM" id="MobiDB-lite"/>
    </source>
</evidence>
<evidence type="ECO:0000313" key="9">
    <source>
        <dbReference type="EMBL" id="EDP45086.1"/>
    </source>
</evidence>
<dbReference type="PANTHER" id="PTHR23511:SF5">
    <property type="entry name" value="MAJOR FACILITATOR-TYPE TRANSPORTER HXNZ-RELATED"/>
    <property type="match status" value="1"/>
</dbReference>
<dbReference type="AlphaFoldDB" id="A8PRK8"/>
<keyword evidence="2" id="KW-0813">Transport</keyword>
<feature type="transmembrane region" description="Helical" evidence="7">
    <location>
        <begin position="269"/>
        <end position="288"/>
    </location>
</feature>
<feature type="transmembrane region" description="Helical" evidence="7">
    <location>
        <begin position="554"/>
        <end position="573"/>
    </location>
</feature>
<reference evidence="9 10" key="1">
    <citation type="journal article" date="2007" name="Proc. Natl. Acad. Sci. U.S.A.">
        <title>Dandruff-associated Malassezia genomes reveal convergent and divergent virulence traits shared with plant and human fungal pathogens.</title>
        <authorList>
            <person name="Xu J."/>
            <person name="Saunders C.W."/>
            <person name="Hu P."/>
            <person name="Grant R.A."/>
            <person name="Boekhout T."/>
            <person name="Kuramae E.E."/>
            <person name="Kronstad J.W."/>
            <person name="Deangelis Y.M."/>
            <person name="Reeder N.L."/>
            <person name="Johnstone K.R."/>
            <person name="Leland M."/>
            <person name="Fieno A.M."/>
            <person name="Begley W.M."/>
            <person name="Sun Y."/>
            <person name="Lacey M.P."/>
            <person name="Chaudhary T."/>
            <person name="Keough T."/>
            <person name="Chu L."/>
            <person name="Sears R."/>
            <person name="Yuan B."/>
            <person name="Dawson T.L.Jr."/>
        </authorList>
    </citation>
    <scope>NUCLEOTIDE SEQUENCE [LARGE SCALE GENOMIC DNA]</scope>
    <source>
        <strain evidence="10">ATCC MYA-4612 / CBS 7966</strain>
    </source>
</reference>
<keyword evidence="10" id="KW-1185">Reference proteome</keyword>
<dbReference type="Pfam" id="PF07690">
    <property type="entry name" value="MFS_1"/>
    <property type="match status" value="1"/>
</dbReference>
<dbReference type="InParanoid" id="A8PRK8"/>
<evidence type="ECO:0000256" key="2">
    <source>
        <dbReference type="ARBA" id="ARBA00022448"/>
    </source>
</evidence>
<evidence type="ECO:0000313" key="10">
    <source>
        <dbReference type="Proteomes" id="UP000008837"/>
    </source>
</evidence>
<evidence type="ECO:0000256" key="1">
    <source>
        <dbReference type="ARBA" id="ARBA00004141"/>
    </source>
</evidence>
<feature type="region of interest" description="Disordered" evidence="6">
    <location>
        <begin position="1"/>
        <end position="22"/>
    </location>
</feature>
<dbReference type="VEuPathDB" id="FungiDB:MGL_0075"/>
<dbReference type="CDD" id="cd17316">
    <property type="entry name" value="MFS_SV2_like"/>
    <property type="match status" value="1"/>
</dbReference>
<feature type="transmembrane region" description="Helical" evidence="7">
    <location>
        <begin position="463"/>
        <end position="479"/>
    </location>
</feature>
<dbReference type="InterPro" id="IPR036259">
    <property type="entry name" value="MFS_trans_sf"/>
</dbReference>
<dbReference type="GO" id="GO:0016020">
    <property type="term" value="C:membrane"/>
    <property type="evidence" value="ECO:0007669"/>
    <property type="project" value="UniProtKB-SubCell"/>
</dbReference>
<feature type="transmembrane region" description="Helical" evidence="7">
    <location>
        <begin position="491"/>
        <end position="511"/>
    </location>
</feature>
<keyword evidence="3 7" id="KW-0812">Transmembrane</keyword>
<comment type="subcellular location">
    <subcellularLocation>
        <location evidence="1">Membrane</location>
        <topology evidence="1">Multi-pass membrane protein</topology>
    </subcellularLocation>
</comment>
<dbReference type="KEGG" id="mgl:MGL_0075"/>
<dbReference type="InterPro" id="IPR020846">
    <property type="entry name" value="MFS_dom"/>
</dbReference>
<feature type="transmembrane region" description="Helical" evidence="7">
    <location>
        <begin position="397"/>
        <end position="421"/>
    </location>
</feature>
<feature type="domain" description="Major facilitator superfamily (MFS) profile" evidence="8">
    <location>
        <begin position="88"/>
        <end position="578"/>
    </location>
</feature>
<gene>
    <name evidence="9" type="ORF">MGL_0075</name>
</gene>
<evidence type="ECO:0000256" key="4">
    <source>
        <dbReference type="ARBA" id="ARBA00022989"/>
    </source>
</evidence>
<feature type="transmembrane region" description="Helical" evidence="7">
    <location>
        <begin position="86"/>
        <end position="110"/>
    </location>
</feature>
<dbReference type="RefSeq" id="XP_001732300.1">
    <property type="nucleotide sequence ID" value="XM_001732248.1"/>
</dbReference>
<dbReference type="OrthoDB" id="3936150at2759"/>
<dbReference type="GO" id="GO:0022857">
    <property type="term" value="F:transmembrane transporter activity"/>
    <property type="evidence" value="ECO:0007669"/>
    <property type="project" value="InterPro"/>
</dbReference>
<feature type="transmembrane region" description="Helical" evidence="7">
    <location>
        <begin position="130"/>
        <end position="150"/>
    </location>
</feature>
<name>A8PRK8_MALGO</name>
<accession>A8PRK8</accession>
<evidence type="ECO:0000259" key="8">
    <source>
        <dbReference type="PROSITE" id="PS50850"/>
    </source>
</evidence>
<dbReference type="GeneID" id="5856606"/>
<dbReference type="Gene3D" id="1.20.1250.20">
    <property type="entry name" value="MFS general substrate transporter like domains"/>
    <property type="match status" value="1"/>
</dbReference>
<dbReference type="PROSITE" id="PS50850">
    <property type="entry name" value="MFS"/>
    <property type="match status" value="1"/>
</dbReference>
<feature type="transmembrane region" description="Helical" evidence="7">
    <location>
        <begin position="162"/>
        <end position="181"/>
    </location>
</feature>
<keyword evidence="5 7" id="KW-0472">Membrane</keyword>
<proteinExistence type="predicted"/>
<evidence type="ECO:0000256" key="7">
    <source>
        <dbReference type="SAM" id="Phobius"/>
    </source>
</evidence>
<dbReference type="Proteomes" id="UP000008837">
    <property type="component" value="Unassembled WGS sequence"/>
</dbReference>
<sequence length="583" mass="63796">MSNPPVHEVKEAPNFEQTGADANNDVEVQHVNVLGDVQAGKNDPEEDFYHAHDHLESSAVDEVYVRKVYIMNKIINEHIGMTWWQYGLLLVSGVGWFLDNAWLQLVAVVLDPIHKEFLSNDETYGGKNSAMMTLALYAGLVVGAAFWGFAADIVGRRFSFNATLLICGIFGVACGGAKSFVALGGLLAATGFGIGGSLPVDGMLFLEFLPGARQQLLTLLSVFWPLGQLATSLIGWGFIATWSCNDDVDCMALPKNSRGWIEANVGWRYTFFVTGSYTLLCFFLRFVVFQIPESPKFLISKGRDGDAVRAMHRFARICGKPLPEGLLTVASLKAAAGQEIDENEVIEEENEPPKNLADRIMMPVHEMALNFRNSHPGEAFSHLRPLFSTFAMGYTTAILWTLWAVIGLAYPLFNAFIVLYLKGGGDESISKTYRNYVIISVCGIPGCLLATWLVDLPRSGRRGAMAIGTLLTGIFLFGFTGVDGTNEDGKLGFFCVTSFTQNIMYGVLFCYTPETFPAPLRGAADGVGSSLNRLFGLFAPIIKAYQKKGSNKSIPLYISAALFLLCGLLMFTLRVETASRTSL</sequence>
<dbReference type="SUPFAM" id="SSF103473">
    <property type="entry name" value="MFS general substrate transporter"/>
    <property type="match status" value="1"/>
</dbReference>
<feature type="transmembrane region" description="Helical" evidence="7">
    <location>
        <begin position="216"/>
        <end position="239"/>
    </location>
</feature>